<reference evidence="2" key="1">
    <citation type="submission" date="2020-02" db="EMBL/GenBank/DDBJ databases">
        <authorList>
            <person name="Meier V. D."/>
        </authorList>
    </citation>
    <scope>NUCLEOTIDE SEQUENCE</scope>
    <source>
        <strain evidence="2">AVDCRST_MAG08</strain>
    </source>
</reference>
<organism evidence="2">
    <name type="scientific">uncultured Acetobacteraceae bacterium</name>
    <dbReference type="NCBI Taxonomy" id="169975"/>
    <lineage>
        <taxon>Bacteria</taxon>
        <taxon>Pseudomonadati</taxon>
        <taxon>Pseudomonadota</taxon>
        <taxon>Alphaproteobacteria</taxon>
        <taxon>Acetobacterales</taxon>
        <taxon>Acetobacteraceae</taxon>
        <taxon>environmental samples</taxon>
    </lineage>
</organism>
<evidence type="ECO:0000313" key="2">
    <source>
        <dbReference type="EMBL" id="CAA9275130.1"/>
    </source>
</evidence>
<evidence type="ECO:0000256" key="1">
    <source>
        <dbReference type="SAM" id="MobiDB-lite"/>
    </source>
</evidence>
<sequence length="69" mass="6920">ATRHSCVRGRAGGGRSAVGRGISAGGARGHPALPKPGPGRRPVGAARGRAESEGRPGRGAGQRLARFRV</sequence>
<feature type="compositionally biased region" description="Gly residues" evidence="1">
    <location>
        <begin position="10"/>
        <end position="28"/>
    </location>
</feature>
<feature type="non-terminal residue" evidence="2">
    <location>
        <position position="69"/>
    </location>
</feature>
<gene>
    <name evidence="2" type="ORF">AVDCRST_MAG08-3399</name>
</gene>
<proteinExistence type="predicted"/>
<dbReference type="EMBL" id="CADCTG010000255">
    <property type="protein sequence ID" value="CAA9275130.1"/>
    <property type="molecule type" value="Genomic_DNA"/>
</dbReference>
<accession>A0A6J4JCC4</accession>
<name>A0A6J4JCC4_9PROT</name>
<protein>
    <submittedName>
        <fullName evidence="2">Uncharacterized protein</fullName>
    </submittedName>
</protein>
<feature type="non-terminal residue" evidence="2">
    <location>
        <position position="1"/>
    </location>
</feature>
<feature type="region of interest" description="Disordered" evidence="1">
    <location>
        <begin position="1"/>
        <end position="69"/>
    </location>
</feature>
<dbReference type="AlphaFoldDB" id="A0A6J4JCC4"/>